<dbReference type="InParanoid" id="A0A161TCR7"/>
<dbReference type="InterPro" id="IPR027267">
    <property type="entry name" value="AH/BAR_dom_sf"/>
</dbReference>
<evidence type="ECO:0000256" key="3">
    <source>
        <dbReference type="ARBA" id="ARBA00022833"/>
    </source>
</evidence>
<feature type="coiled-coil region" evidence="10">
    <location>
        <begin position="330"/>
        <end position="367"/>
    </location>
</feature>
<keyword evidence="3" id="KW-0862">Zinc</keyword>
<evidence type="ECO:0000256" key="6">
    <source>
        <dbReference type="ARBA" id="ARBA00061387"/>
    </source>
</evidence>
<dbReference type="PROSITE" id="PS50081">
    <property type="entry name" value="ZF_DAG_PE_2"/>
    <property type="match status" value="1"/>
</dbReference>
<gene>
    <name evidence="15" type="ORF">L228DRAFT_246401</name>
</gene>
<dbReference type="InterPro" id="IPR001452">
    <property type="entry name" value="SH3_domain"/>
</dbReference>
<evidence type="ECO:0000256" key="8">
    <source>
        <dbReference type="PROSITE-ProRule" id="PRU00192"/>
    </source>
</evidence>
<dbReference type="Gene3D" id="3.30.60.20">
    <property type="match status" value="1"/>
</dbReference>
<keyword evidence="1 8" id="KW-0728">SH3 domain</keyword>
<accession>A0A161TCR7</accession>
<dbReference type="GeneID" id="28897537"/>
<dbReference type="GO" id="GO:0046872">
    <property type="term" value="F:metal ion binding"/>
    <property type="evidence" value="ECO:0007669"/>
    <property type="project" value="UniProtKB-KW"/>
</dbReference>
<proteinExistence type="inferred from homology"/>
<dbReference type="Pfam" id="PF00130">
    <property type="entry name" value="C1_1"/>
    <property type="match status" value="1"/>
</dbReference>
<dbReference type="PRINTS" id="PR00008">
    <property type="entry name" value="DAGPEDOMAIN"/>
</dbReference>
<dbReference type="InterPro" id="IPR001060">
    <property type="entry name" value="FCH_dom"/>
</dbReference>
<dbReference type="InterPro" id="IPR031160">
    <property type="entry name" value="F_BAR_dom"/>
</dbReference>
<dbReference type="OMA" id="YADGWWE"/>
<evidence type="ECO:0000259" key="14">
    <source>
        <dbReference type="PROSITE" id="PS51741"/>
    </source>
</evidence>
<evidence type="ECO:0000256" key="4">
    <source>
        <dbReference type="ARBA" id="ARBA00023054"/>
    </source>
</evidence>
<evidence type="ECO:0000313" key="16">
    <source>
        <dbReference type="Proteomes" id="UP000076632"/>
    </source>
</evidence>
<dbReference type="PANTHER" id="PTHR15735">
    <property type="entry name" value="FCH AND DOUBLE SH3 DOMAINS PROTEIN"/>
    <property type="match status" value="1"/>
</dbReference>
<dbReference type="OrthoDB" id="8783038at2759"/>
<dbReference type="CDD" id="cd20824">
    <property type="entry name" value="C1_SpBZZ1-like"/>
    <property type="match status" value="1"/>
</dbReference>
<dbReference type="GO" id="GO:0030833">
    <property type="term" value="P:regulation of actin filament polymerization"/>
    <property type="evidence" value="ECO:0007669"/>
    <property type="project" value="TreeGrafter"/>
</dbReference>
<evidence type="ECO:0000259" key="12">
    <source>
        <dbReference type="PROSITE" id="PS50002"/>
    </source>
</evidence>
<evidence type="ECO:0000256" key="1">
    <source>
        <dbReference type="ARBA" id="ARBA00022443"/>
    </source>
</evidence>
<evidence type="ECO:0000259" key="13">
    <source>
        <dbReference type="PROSITE" id="PS50081"/>
    </source>
</evidence>
<dbReference type="SMART" id="SM00109">
    <property type="entry name" value="C1"/>
    <property type="match status" value="1"/>
</dbReference>
<dbReference type="Gene3D" id="2.30.30.40">
    <property type="entry name" value="SH3 Domains"/>
    <property type="match status" value="2"/>
</dbReference>
<dbReference type="SUPFAM" id="SSF57889">
    <property type="entry name" value="Cysteine-rich domain"/>
    <property type="match status" value="1"/>
</dbReference>
<feature type="domain" description="SH3" evidence="12">
    <location>
        <begin position="573"/>
        <end position="633"/>
    </location>
</feature>
<dbReference type="FunFam" id="1.20.1270.60:FF:000060">
    <property type="entry name" value="Actin polymerization protein Bzz1"/>
    <property type="match status" value="1"/>
</dbReference>
<comment type="function">
    <text evidence="5">Plays a role in endocytosis and trafficking to the vacuole. Functions with type I myosins to restore polarity of the actin cytoskeleton after NaCl stress.</text>
</comment>
<dbReference type="Gene3D" id="1.20.1270.60">
    <property type="entry name" value="Arfaptin homology (AH) domain/BAR domain"/>
    <property type="match status" value="1"/>
</dbReference>
<dbReference type="RefSeq" id="XP_018189152.1">
    <property type="nucleotide sequence ID" value="XM_018332400.1"/>
</dbReference>
<evidence type="ECO:0000256" key="7">
    <source>
        <dbReference type="ARBA" id="ARBA00074946"/>
    </source>
</evidence>
<evidence type="ECO:0000256" key="10">
    <source>
        <dbReference type="SAM" id="Coils"/>
    </source>
</evidence>
<feature type="region of interest" description="Disordered" evidence="11">
    <location>
        <begin position="454"/>
        <end position="536"/>
    </location>
</feature>
<comment type="similarity">
    <text evidence="6">Belongs to the BZZ1 family.</text>
</comment>
<dbReference type="GO" id="GO:0106006">
    <property type="term" value="F:cytoskeletal protein-membrane anchor activity"/>
    <property type="evidence" value="ECO:0007669"/>
    <property type="project" value="EnsemblFungi"/>
</dbReference>
<feature type="domain" description="F-BAR" evidence="14">
    <location>
        <begin position="8"/>
        <end position="277"/>
    </location>
</feature>
<dbReference type="InterPro" id="IPR002219">
    <property type="entry name" value="PKC_DAG/PE"/>
</dbReference>
<dbReference type="GO" id="GO:0072583">
    <property type="term" value="P:clathrin-dependent endocytosis"/>
    <property type="evidence" value="ECO:0007669"/>
    <property type="project" value="EnsemblFungi"/>
</dbReference>
<dbReference type="SMART" id="SM00055">
    <property type="entry name" value="FCH"/>
    <property type="match status" value="1"/>
</dbReference>
<dbReference type="InterPro" id="IPR046349">
    <property type="entry name" value="C1-like_sf"/>
</dbReference>
<dbReference type="InterPro" id="IPR036028">
    <property type="entry name" value="SH3-like_dom_sf"/>
</dbReference>
<reference evidence="15 16" key="1">
    <citation type="journal article" date="2016" name="Fungal Biol.">
        <title>The genome of Xylona heveae provides a window into fungal endophytism.</title>
        <authorList>
            <person name="Gazis R."/>
            <person name="Kuo A."/>
            <person name="Riley R."/>
            <person name="LaButti K."/>
            <person name="Lipzen A."/>
            <person name="Lin J."/>
            <person name="Amirebrahimi M."/>
            <person name="Hesse C.N."/>
            <person name="Spatafora J.W."/>
            <person name="Henrissat B."/>
            <person name="Hainaut M."/>
            <person name="Grigoriev I.V."/>
            <person name="Hibbett D.S."/>
        </authorList>
    </citation>
    <scope>NUCLEOTIDE SEQUENCE [LARGE SCALE GENOMIC DNA]</scope>
    <source>
        <strain evidence="15 16">TC161</strain>
    </source>
</reference>
<dbReference type="PROSITE" id="PS50002">
    <property type="entry name" value="SH3"/>
    <property type="match status" value="2"/>
</dbReference>
<dbReference type="SUPFAM" id="SSF50044">
    <property type="entry name" value="SH3-domain"/>
    <property type="match status" value="2"/>
</dbReference>
<dbReference type="FunFam" id="2.30.30.40:FF:000161">
    <property type="entry name" value="Actin polymerization protein Bzz1"/>
    <property type="match status" value="1"/>
</dbReference>
<feature type="domain" description="SH3" evidence="12">
    <location>
        <begin position="674"/>
        <end position="733"/>
    </location>
</feature>
<dbReference type="PANTHER" id="PTHR15735:SF21">
    <property type="entry name" value="PROTEIN NERVOUS WRECK"/>
    <property type="match status" value="1"/>
</dbReference>
<feature type="compositionally biased region" description="Basic and acidic residues" evidence="11">
    <location>
        <begin position="461"/>
        <end position="481"/>
    </location>
</feature>
<dbReference type="EMBL" id="KV407457">
    <property type="protein sequence ID" value="KZF23597.1"/>
    <property type="molecule type" value="Genomic_DNA"/>
</dbReference>
<dbReference type="Proteomes" id="UP000076632">
    <property type="component" value="Unassembled WGS sequence"/>
</dbReference>
<dbReference type="PROSITE" id="PS00479">
    <property type="entry name" value="ZF_DAG_PE_1"/>
    <property type="match status" value="1"/>
</dbReference>
<dbReference type="SUPFAM" id="SSF103657">
    <property type="entry name" value="BAR/IMD domain-like"/>
    <property type="match status" value="1"/>
</dbReference>
<keyword evidence="16" id="KW-1185">Reference proteome</keyword>
<dbReference type="FunCoup" id="A0A161TCR7">
    <property type="interactions" value="324"/>
</dbReference>
<evidence type="ECO:0000256" key="2">
    <source>
        <dbReference type="ARBA" id="ARBA00022723"/>
    </source>
</evidence>
<keyword evidence="2" id="KW-0479">Metal-binding</keyword>
<dbReference type="AlphaFoldDB" id="A0A161TCR7"/>
<dbReference type="Pfam" id="PF14604">
    <property type="entry name" value="SH3_9"/>
    <property type="match status" value="2"/>
</dbReference>
<dbReference type="SMART" id="SM00326">
    <property type="entry name" value="SH3"/>
    <property type="match status" value="2"/>
</dbReference>
<evidence type="ECO:0000256" key="11">
    <source>
        <dbReference type="SAM" id="MobiDB-lite"/>
    </source>
</evidence>
<dbReference type="InterPro" id="IPR035459">
    <property type="entry name" value="Bzz1_SH3_1"/>
</dbReference>
<evidence type="ECO:0000256" key="9">
    <source>
        <dbReference type="PROSITE-ProRule" id="PRU01077"/>
    </source>
</evidence>
<dbReference type="InterPro" id="IPR020454">
    <property type="entry name" value="DAG/PE-bd"/>
</dbReference>
<organism evidence="15 16">
    <name type="scientific">Xylona heveae (strain CBS 132557 / TC161)</name>
    <dbReference type="NCBI Taxonomy" id="1328760"/>
    <lineage>
        <taxon>Eukaryota</taxon>
        <taxon>Fungi</taxon>
        <taxon>Dikarya</taxon>
        <taxon>Ascomycota</taxon>
        <taxon>Pezizomycotina</taxon>
        <taxon>Xylonomycetes</taxon>
        <taxon>Xylonales</taxon>
        <taxon>Xylonaceae</taxon>
        <taxon>Xylona</taxon>
    </lineage>
</organism>
<dbReference type="CDD" id="cd11912">
    <property type="entry name" value="SH3_Bzz1_1"/>
    <property type="match status" value="1"/>
</dbReference>
<feature type="domain" description="Phorbol-ester/DAG-type" evidence="13">
    <location>
        <begin position="407"/>
        <end position="457"/>
    </location>
</feature>
<dbReference type="STRING" id="1328760.A0A161TCR7"/>
<keyword evidence="4 9" id="KW-0175">Coiled coil</keyword>
<name>A0A161TCR7_XYLHT</name>
<dbReference type="GO" id="GO:0030479">
    <property type="term" value="C:actin cortical patch"/>
    <property type="evidence" value="ECO:0007669"/>
    <property type="project" value="EnsemblFungi"/>
</dbReference>
<evidence type="ECO:0000256" key="5">
    <source>
        <dbReference type="ARBA" id="ARBA00054085"/>
    </source>
</evidence>
<dbReference type="PROSITE" id="PS51741">
    <property type="entry name" value="F_BAR"/>
    <property type="match status" value="1"/>
</dbReference>
<dbReference type="Pfam" id="PF00611">
    <property type="entry name" value="FCH"/>
    <property type="match status" value="1"/>
</dbReference>
<dbReference type="GO" id="GO:0034314">
    <property type="term" value="P:Arp2/3 complex-mediated actin nucleation"/>
    <property type="evidence" value="ECO:0007669"/>
    <property type="project" value="EnsemblFungi"/>
</dbReference>
<evidence type="ECO:0000313" key="15">
    <source>
        <dbReference type="EMBL" id="KZF23597.1"/>
    </source>
</evidence>
<dbReference type="FunFam" id="3.30.60.20:FF:000040">
    <property type="entry name" value="Actin polymerization protein Bzz1"/>
    <property type="match status" value="1"/>
</dbReference>
<feature type="compositionally biased region" description="Polar residues" evidence="11">
    <location>
        <begin position="497"/>
        <end position="525"/>
    </location>
</feature>
<sequence length="733" mass="81567">MAELAGAAQFGAELKDGFKPVNAWVSNGIAWLEEIQQFYRERSAIEKEYSAKLNALAKRYYEKKSKKISSLSVGDTPTMTPGSLESASLTTWTTQLSTVEARAAEHDRFASDLVSQVAEPIKLLAYRHDEIRKRHAEHAAKLEKERDVSYADLRKSKGAYDAACQEVENRRKKTESSFDHSKTKAQNSYQQQLLNMNNVKNTYLIAINVTNKQKEMYYHEYIPNLLDSLQDLSETRVTTMNGLWALAAELEAATLTRSRQHMDHLCEEIPRNDPALDSLMFARHNIASWQEPGNMGFEPSPVWHDDDAMVVDDHAKTFLRNLLSKSKGQLSELRREGDRIGREVEALKRIRQNIREGKDKRDEIEMVRNLFAMQEQLNQIDHKRITAEVEVATITAVVGDLTLGASSHNFKSQTFKIPTNCDLCGERIWGLSAKGFDCRDCGYTCHSKCEMKVPADCPGEQSKEERKKLKNERQEAARASHVEIPASADGGEGPKLSRTNTMNSLSSGYASSPHRSMSGAWTPTEESVPERSGTIKPTITQSNTVRKHRVLAPPPTQYVGSTGDEAGTDALQPGEQRGKMLYTYQANGEGEITVEEDEAITAVEPDDGSGWMRVRHSAQVGLVPASYVELQSATTLSVDRPASNFSDSSTSLAGSFVAPGKKKGPAVAPKRGAKKLKYVEAIYDYEARSDAEWNMSEGDRFVCITRDAGDGWAEVERGGQVRSVPANYIQDVP</sequence>
<protein>
    <recommendedName>
        <fullName evidence="7">Protein BZZ1</fullName>
    </recommendedName>
</protein>